<sequence>MRGHFAILHRNARHTSLWMTKELLRQLNLGIKVLSWKRTGTFALGHLLGNIHQRRDLKKLR</sequence>
<organism evidence="1">
    <name type="scientific">Anguilla anguilla</name>
    <name type="common">European freshwater eel</name>
    <name type="synonym">Muraena anguilla</name>
    <dbReference type="NCBI Taxonomy" id="7936"/>
    <lineage>
        <taxon>Eukaryota</taxon>
        <taxon>Metazoa</taxon>
        <taxon>Chordata</taxon>
        <taxon>Craniata</taxon>
        <taxon>Vertebrata</taxon>
        <taxon>Euteleostomi</taxon>
        <taxon>Actinopterygii</taxon>
        <taxon>Neopterygii</taxon>
        <taxon>Teleostei</taxon>
        <taxon>Anguilliformes</taxon>
        <taxon>Anguillidae</taxon>
        <taxon>Anguilla</taxon>
    </lineage>
</organism>
<accession>A0A0E9WF25</accession>
<reference evidence="1" key="2">
    <citation type="journal article" date="2015" name="Fish Shellfish Immunol.">
        <title>Early steps in the European eel (Anguilla anguilla)-Vibrio vulnificus interaction in the gills: Role of the RtxA13 toxin.</title>
        <authorList>
            <person name="Callol A."/>
            <person name="Pajuelo D."/>
            <person name="Ebbesson L."/>
            <person name="Teles M."/>
            <person name="MacKenzie S."/>
            <person name="Amaro C."/>
        </authorList>
    </citation>
    <scope>NUCLEOTIDE SEQUENCE</scope>
</reference>
<name>A0A0E9WF25_ANGAN</name>
<protein>
    <submittedName>
        <fullName evidence="1">Uncharacterized protein</fullName>
    </submittedName>
</protein>
<proteinExistence type="predicted"/>
<evidence type="ECO:0000313" key="1">
    <source>
        <dbReference type="EMBL" id="JAH88093.1"/>
    </source>
</evidence>
<dbReference type="EMBL" id="GBXM01020484">
    <property type="protein sequence ID" value="JAH88093.1"/>
    <property type="molecule type" value="Transcribed_RNA"/>
</dbReference>
<reference evidence="1" key="1">
    <citation type="submission" date="2014-11" db="EMBL/GenBank/DDBJ databases">
        <authorList>
            <person name="Amaro Gonzalez C."/>
        </authorList>
    </citation>
    <scope>NUCLEOTIDE SEQUENCE</scope>
</reference>
<dbReference type="AlphaFoldDB" id="A0A0E9WF25"/>